<gene>
    <name evidence="1" type="ORF">AVDCRST_MAG56-5259</name>
</gene>
<organism evidence="1">
    <name type="scientific">uncultured Cytophagales bacterium</name>
    <dbReference type="NCBI Taxonomy" id="158755"/>
    <lineage>
        <taxon>Bacteria</taxon>
        <taxon>Pseudomonadati</taxon>
        <taxon>Bacteroidota</taxon>
        <taxon>Sphingobacteriia</taxon>
        <taxon>Sphingobacteriales</taxon>
        <taxon>environmental samples</taxon>
    </lineage>
</organism>
<protein>
    <submittedName>
        <fullName evidence="1">Uncharacterized protein</fullName>
    </submittedName>
</protein>
<proteinExistence type="predicted"/>
<evidence type="ECO:0000313" key="1">
    <source>
        <dbReference type="EMBL" id="CAA9299072.1"/>
    </source>
</evidence>
<accession>A0A6J4K8J4</accession>
<dbReference type="AlphaFoldDB" id="A0A6J4K8J4"/>
<reference evidence="1" key="1">
    <citation type="submission" date="2020-02" db="EMBL/GenBank/DDBJ databases">
        <authorList>
            <person name="Meier V. D."/>
        </authorList>
    </citation>
    <scope>NUCLEOTIDE SEQUENCE</scope>
    <source>
        <strain evidence="1">AVDCRST_MAG56</strain>
    </source>
</reference>
<sequence length="38" mass="4380">MKRIGERAMLDFPGNCTFLPTARCLRSYTPQKTNYGNK</sequence>
<dbReference type="EMBL" id="CADCTQ010000437">
    <property type="protein sequence ID" value="CAA9299072.1"/>
    <property type="molecule type" value="Genomic_DNA"/>
</dbReference>
<name>A0A6J4K8J4_9SPHI</name>